<keyword evidence="3" id="KW-1185">Reference proteome</keyword>
<dbReference type="Pfam" id="PF00535">
    <property type="entry name" value="Glycos_transf_2"/>
    <property type="match status" value="2"/>
</dbReference>
<dbReference type="EC" id="2.4.-.-" evidence="2"/>
<gene>
    <name evidence="2" type="ORF">VSS37_01800</name>
</gene>
<feature type="domain" description="Glycosyltransferase 2-like" evidence="1">
    <location>
        <begin position="443"/>
        <end position="582"/>
    </location>
</feature>
<evidence type="ECO:0000259" key="1">
    <source>
        <dbReference type="Pfam" id="PF00535"/>
    </source>
</evidence>
<dbReference type="Gene3D" id="3.90.550.10">
    <property type="entry name" value="Spore Coat Polysaccharide Biosynthesis Protein SpsA, Chain A"/>
    <property type="match status" value="2"/>
</dbReference>
<proteinExistence type="predicted"/>
<dbReference type="InterPro" id="IPR001173">
    <property type="entry name" value="Glyco_trans_2-like"/>
</dbReference>
<dbReference type="PANTHER" id="PTHR43685">
    <property type="entry name" value="GLYCOSYLTRANSFERASE"/>
    <property type="match status" value="1"/>
</dbReference>
<dbReference type="RefSeq" id="WP_324692900.1">
    <property type="nucleotide sequence ID" value="NZ_JAYMYJ010000014.1"/>
</dbReference>
<dbReference type="Proteomes" id="UP001308005">
    <property type="component" value="Unassembled WGS sequence"/>
</dbReference>
<keyword evidence="2" id="KW-0328">Glycosyltransferase</keyword>
<evidence type="ECO:0000313" key="3">
    <source>
        <dbReference type="Proteomes" id="UP001308005"/>
    </source>
</evidence>
<sequence>MSVSAVDEVLRQSSEWLSRGEMAQARHFLQDAYGKTDDDVRVMLELAQLDMREKQFTDALQKAMAALQTDSRQRLAYQIAERAAIELDEPELAKHFFLFQPPVEFPDQAARRGRNPAFHPLFAVPPVWGKGNDYQHILERASLFRASGEPYILTVSVIIPVFNRYQLLANTLAAMTHQTYPQDLTEIIVVDDGSDDAVFEVIRNYETRLNLHYVRQADEGYRLSAARNLGVRFSRGQVVVVMDADILPLPTDIENYLAVLHVADNAVLLGHRKYVDVSQVSDADILRSMEVVTSLPSIHPDNDVAGCKNEEGESVDWRFLQYLKSGYLVKDLWPFSKLVGATFALPRQLLDKAGEFDEEFQAWGCEDGEFGFRLYNEGAYFIPMLNVVSLHQEPLQEISTVDGESYRKAGYAITQQIRASKCGTPHYRNELLSDTVIRVPKVSIYIPAYNAGRYLVEAVQSCLDQEFDDLEVCICNDGSTDDTLDLLEEHFSGNPKVRWISQPNAGIGSAANAAIRLCRGMYIGQLDADDLLKPDAVRECVAILDTMRVDAVYTDREYIDEGGQFIRYGDCLGEYSREWLLTGMHATHFRMFRKRLWSRISGCDEGLTNAADFDLWLKLSEVGELHHLHKVLYSYRWHGANTSILKRKQQEQNHMRVVEGGLARLGLDRFWQLEPSGNPLNPLEFSLTPKEAASFVLPEDVVILIPVTTEQLGMVTGEEKYRLWEMKRQGFRYWFVAAQPDARHAEVRQDVLYVPCGETVTGGEKLRLACEFLYRNMQFLYVFRAKQNCIPLSRELINRVLPQLYGKQYGRNRNGDFIRKDLLPFLFNGIRETAEDETCDSDPVIRLLAENQVALQYIR</sequence>
<dbReference type="InterPro" id="IPR050834">
    <property type="entry name" value="Glycosyltransf_2"/>
</dbReference>
<dbReference type="PANTHER" id="PTHR43685:SF11">
    <property type="entry name" value="GLYCOSYLTRANSFERASE TAGX-RELATED"/>
    <property type="match status" value="1"/>
</dbReference>
<dbReference type="GO" id="GO:0016757">
    <property type="term" value="F:glycosyltransferase activity"/>
    <property type="evidence" value="ECO:0007669"/>
    <property type="project" value="UniProtKB-KW"/>
</dbReference>
<name>A0ABU6CTH4_9GAMM</name>
<comment type="caution">
    <text evidence="2">The sequence shown here is derived from an EMBL/GenBank/DDBJ whole genome shotgun (WGS) entry which is preliminary data.</text>
</comment>
<protein>
    <submittedName>
        <fullName evidence="2">Glycosyltransferase</fullName>
        <ecNumber evidence="2">2.4.-.-</ecNumber>
    </submittedName>
</protein>
<accession>A0ABU6CTH4</accession>
<reference evidence="3" key="1">
    <citation type="submission" date="2023-07" db="EMBL/GenBank/DDBJ databases">
        <title>The carbon used by Thiothrix.</title>
        <authorList>
            <person name="Chen L."/>
        </authorList>
    </citation>
    <scope>NUCLEOTIDE SEQUENCE [LARGE SCALE GENOMIC DNA]</scope>
</reference>
<feature type="domain" description="Glycosyltransferase 2-like" evidence="1">
    <location>
        <begin position="156"/>
        <end position="280"/>
    </location>
</feature>
<dbReference type="SUPFAM" id="SSF53448">
    <property type="entry name" value="Nucleotide-diphospho-sugar transferases"/>
    <property type="match status" value="2"/>
</dbReference>
<evidence type="ECO:0000313" key="2">
    <source>
        <dbReference type="EMBL" id="MEB4589703.1"/>
    </source>
</evidence>
<keyword evidence="2" id="KW-0808">Transferase</keyword>
<dbReference type="EMBL" id="JAYMYJ010000014">
    <property type="protein sequence ID" value="MEB4589703.1"/>
    <property type="molecule type" value="Genomic_DNA"/>
</dbReference>
<dbReference type="InterPro" id="IPR029044">
    <property type="entry name" value="Nucleotide-diphossugar_trans"/>
</dbReference>
<organism evidence="2 3">
    <name type="scientific">Candidatus Thiothrix phosphatis</name>
    <dbReference type="NCBI Taxonomy" id="3112415"/>
    <lineage>
        <taxon>Bacteria</taxon>
        <taxon>Pseudomonadati</taxon>
        <taxon>Pseudomonadota</taxon>
        <taxon>Gammaproteobacteria</taxon>
        <taxon>Thiotrichales</taxon>
        <taxon>Thiotrichaceae</taxon>
        <taxon>Thiothrix</taxon>
    </lineage>
</organism>